<feature type="transmembrane region" description="Helical" evidence="1">
    <location>
        <begin position="275"/>
        <end position="295"/>
    </location>
</feature>
<feature type="transmembrane region" description="Helical" evidence="1">
    <location>
        <begin position="307"/>
        <end position="323"/>
    </location>
</feature>
<dbReference type="Pfam" id="PF04165">
    <property type="entry name" value="DUF401"/>
    <property type="match status" value="1"/>
</dbReference>
<dbReference type="PANTHER" id="PTHR39556:SF1">
    <property type="entry name" value="PROTEIN, PUTATIVE-RELATED"/>
    <property type="match status" value="1"/>
</dbReference>
<evidence type="ECO:0000313" key="2">
    <source>
        <dbReference type="EMBL" id="KAB7662002.1"/>
    </source>
</evidence>
<comment type="caution">
    <text evidence="2">The sequence shown here is derived from an EMBL/GenBank/DDBJ whole genome shotgun (WGS) entry which is preliminary data.</text>
</comment>
<accession>A0A6I1EMR6</accession>
<keyword evidence="1" id="KW-0472">Membrane</keyword>
<dbReference type="Proteomes" id="UP000430564">
    <property type="component" value="Unassembled WGS sequence"/>
</dbReference>
<dbReference type="OrthoDB" id="367235at2"/>
<feature type="transmembrane region" description="Helical" evidence="1">
    <location>
        <begin position="215"/>
        <end position="235"/>
    </location>
</feature>
<organism evidence="2 3">
    <name type="scientific">Sutterella seckii</name>
    <dbReference type="NCBI Taxonomy" id="1944635"/>
    <lineage>
        <taxon>Bacteria</taxon>
        <taxon>Pseudomonadati</taxon>
        <taxon>Pseudomonadota</taxon>
        <taxon>Betaproteobacteria</taxon>
        <taxon>Burkholderiales</taxon>
        <taxon>Sutterellaceae</taxon>
        <taxon>Sutterella</taxon>
    </lineage>
</organism>
<feature type="transmembrane region" description="Helical" evidence="1">
    <location>
        <begin position="388"/>
        <end position="406"/>
    </location>
</feature>
<dbReference type="RefSeq" id="WP_152157815.1">
    <property type="nucleotide sequence ID" value="NZ_WEHX01000012.1"/>
</dbReference>
<evidence type="ECO:0000313" key="3">
    <source>
        <dbReference type="Proteomes" id="UP000430564"/>
    </source>
</evidence>
<sequence length="407" mass="44232">MNIFLILFLAILAIAVLLRFRVMIGLAILAAGAVMWILNDRSLATLWSSAVETATLPRTYDLIFALYFVMCLEVQLRKSGTLKGMVEALNRLFSSSRITLAVMPAFLGLLPSLGGARFSAPIVQAASEGMNISPARKASINYYFRHIFETSSPTVPGMLLACAIAGIHLSDLVLHLIWFAAATFIVGWFVLLAPLKGEDHVKKEVSTGASRLADFGNVALAISPVVLNILLMLIFNMPAGIAMGISVLALIPTFYFLKRPVPIKDIFLEAFDRKLLLNVVMILYFISLLSGTGVLDETLAALKALPLPTPVIFAMLSVLVGLLTGMSQGYIAMAMPICAAIAPGSLTYAGMAMVFGCIGQMLTPVHLCFTISVDYFKADFFQSFKQIFICEAILAVIFSAWTYFTWA</sequence>
<name>A0A6I1EMR6_9BURK</name>
<protein>
    <submittedName>
        <fullName evidence="2">DUF401 family protein</fullName>
    </submittedName>
</protein>
<dbReference type="EMBL" id="WEHX01000012">
    <property type="protein sequence ID" value="KAB7662002.1"/>
    <property type="molecule type" value="Genomic_DNA"/>
</dbReference>
<dbReference type="InterPro" id="IPR007294">
    <property type="entry name" value="DUF401"/>
</dbReference>
<proteinExistence type="predicted"/>
<reference evidence="2 3" key="1">
    <citation type="submission" date="2019-10" db="EMBL/GenBank/DDBJ databases">
        <title>Genome diversity of Sutterella seckii.</title>
        <authorList>
            <person name="Chaplin A.V."/>
            <person name="Sokolova S.R."/>
            <person name="Mosin K.A."/>
            <person name="Ivanova E.L."/>
            <person name="Kochetkova T.O."/>
            <person name="Goltsov A.Y."/>
            <person name="Trofimov D.Y."/>
            <person name="Efimov B.A."/>
        </authorList>
    </citation>
    <scope>NUCLEOTIDE SEQUENCE [LARGE SCALE GENOMIC DNA]</scope>
    <source>
        <strain evidence="2 3">ASD393</strain>
    </source>
</reference>
<feature type="transmembrane region" description="Helical" evidence="1">
    <location>
        <begin position="58"/>
        <end position="76"/>
    </location>
</feature>
<keyword evidence="1" id="KW-0812">Transmembrane</keyword>
<gene>
    <name evidence="2" type="ORF">GBM95_03500</name>
</gene>
<feature type="transmembrane region" description="Helical" evidence="1">
    <location>
        <begin position="352"/>
        <end position="376"/>
    </location>
</feature>
<feature type="transmembrane region" description="Helical" evidence="1">
    <location>
        <begin position="241"/>
        <end position="257"/>
    </location>
</feature>
<feature type="transmembrane region" description="Helical" evidence="1">
    <location>
        <begin position="7"/>
        <end position="38"/>
    </location>
</feature>
<evidence type="ECO:0000256" key="1">
    <source>
        <dbReference type="SAM" id="Phobius"/>
    </source>
</evidence>
<dbReference type="AlphaFoldDB" id="A0A6I1EMR6"/>
<dbReference type="PANTHER" id="PTHR39556">
    <property type="entry name" value="PROTEIN, PUTATIVE-RELATED"/>
    <property type="match status" value="1"/>
</dbReference>
<keyword evidence="1" id="KW-1133">Transmembrane helix</keyword>
<feature type="transmembrane region" description="Helical" evidence="1">
    <location>
        <begin position="176"/>
        <end position="195"/>
    </location>
</feature>